<evidence type="ECO:0000313" key="3">
    <source>
        <dbReference type="Proteomes" id="UP000053342"/>
    </source>
</evidence>
<dbReference type="AlphaFoldDB" id="A0A0D2C748"/>
<dbReference type="VEuPathDB" id="FungiDB:PV06_03980"/>
<dbReference type="GO" id="GO:0004074">
    <property type="term" value="F:biliverdin reductase [NAD(P)H] activity"/>
    <property type="evidence" value="ECO:0007669"/>
    <property type="project" value="TreeGrafter"/>
</dbReference>
<evidence type="ECO:0008006" key="4">
    <source>
        <dbReference type="Google" id="ProtNLM"/>
    </source>
</evidence>
<dbReference type="InterPro" id="IPR036291">
    <property type="entry name" value="NAD(P)-bd_dom_sf"/>
</dbReference>
<dbReference type="GO" id="GO:0042602">
    <property type="term" value="F:riboflavin reductase (NADPH) activity"/>
    <property type="evidence" value="ECO:0007669"/>
    <property type="project" value="TreeGrafter"/>
</dbReference>
<protein>
    <recommendedName>
        <fullName evidence="4">NAD(P)-binding domain-containing protein</fullName>
    </recommendedName>
</protein>
<dbReference type="HOGENOM" id="CLU_066707_0_0_1"/>
<dbReference type="EMBL" id="KN847334">
    <property type="protein sequence ID" value="KIW45602.1"/>
    <property type="molecule type" value="Genomic_DNA"/>
</dbReference>
<proteinExistence type="inferred from homology"/>
<evidence type="ECO:0000256" key="1">
    <source>
        <dbReference type="ARBA" id="ARBA00038376"/>
    </source>
</evidence>
<sequence length="278" mass="29599">MTSTSTTRTVAFFGATGGVANAILVHTLLSGHRAVALARTPSKLRDQLTSQGLDAATIDGNLTIVPGNALDVASVKKTLLASSPSADGGDDFPTHIVTGLGGTPSLTFDWCHPGHIATLDNPTICETAAKTLVTALREIHAERSLRTSQKPLLVFVSTTGISRGVEDVPFAMRFFYHQALAIPHVDKRKMEDVYRGEMEKGEGEGVFRNVVGIRPTLLSGSVDYKDAKGLEGLKVGTESKPALGFNVKRADVGHWVYENVISPNGTGKWEGEMVSLTS</sequence>
<dbReference type="OrthoDB" id="63935at2759"/>
<dbReference type="PANTHER" id="PTHR43355">
    <property type="entry name" value="FLAVIN REDUCTASE (NADPH)"/>
    <property type="match status" value="1"/>
</dbReference>
<evidence type="ECO:0000313" key="2">
    <source>
        <dbReference type="EMBL" id="KIW45602.1"/>
    </source>
</evidence>
<gene>
    <name evidence="2" type="ORF">PV06_03980</name>
</gene>
<dbReference type="GeneID" id="27356054"/>
<name>A0A0D2C748_9EURO</name>
<dbReference type="PANTHER" id="PTHR43355:SF2">
    <property type="entry name" value="FLAVIN REDUCTASE (NADPH)"/>
    <property type="match status" value="1"/>
</dbReference>
<dbReference type="InterPro" id="IPR051606">
    <property type="entry name" value="Polyketide_Oxido-like"/>
</dbReference>
<accession>A0A0D2C748</accession>
<dbReference type="RefSeq" id="XP_016265818.1">
    <property type="nucleotide sequence ID" value="XM_016404813.1"/>
</dbReference>
<keyword evidence="3" id="KW-1185">Reference proteome</keyword>
<dbReference type="SUPFAM" id="SSF51735">
    <property type="entry name" value="NAD(P)-binding Rossmann-fold domains"/>
    <property type="match status" value="1"/>
</dbReference>
<comment type="similarity">
    <text evidence="1">Belongs to the avfA family.</text>
</comment>
<dbReference type="Gene3D" id="3.40.50.720">
    <property type="entry name" value="NAD(P)-binding Rossmann-like Domain"/>
    <property type="match status" value="1"/>
</dbReference>
<reference evidence="2 3" key="1">
    <citation type="submission" date="2015-01" db="EMBL/GenBank/DDBJ databases">
        <title>The Genome Sequence of Exophiala oligosperma CBS72588.</title>
        <authorList>
            <consortium name="The Broad Institute Genomics Platform"/>
            <person name="Cuomo C."/>
            <person name="de Hoog S."/>
            <person name="Gorbushina A."/>
            <person name="Stielow B."/>
            <person name="Teixiera M."/>
            <person name="Abouelleil A."/>
            <person name="Chapman S.B."/>
            <person name="Priest M."/>
            <person name="Young S.K."/>
            <person name="Wortman J."/>
            <person name="Nusbaum C."/>
            <person name="Birren B."/>
        </authorList>
    </citation>
    <scope>NUCLEOTIDE SEQUENCE [LARGE SCALE GENOMIC DNA]</scope>
    <source>
        <strain evidence="2 3">CBS 72588</strain>
    </source>
</reference>
<dbReference type="Proteomes" id="UP000053342">
    <property type="component" value="Unassembled WGS sequence"/>
</dbReference>
<dbReference type="STRING" id="215243.A0A0D2C748"/>
<organism evidence="2 3">
    <name type="scientific">Exophiala oligosperma</name>
    <dbReference type="NCBI Taxonomy" id="215243"/>
    <lineage>
        <taxon>Eukaryota</taxon>
        <taxon>Fungi</taxon>
        <taxon>Dikarya</taxon>
        <taxon>Ascomycota</taxon>
        <taxon>Pezizomycotina</taxon>
        <taxon>Eurotiomycetes</taxon>
        <taxon>Chaetothyriomycetidae</taxon>
        <taxon>Chaetothyriales</taxon>
        <taxon>Herpotrichiellaceae</taxon>
        <taxon>Exophiala</taxon>
    </lineage>
</organism>